<evidence type="ECO:0000256" key="1">
    <source>
        <dbReference type="SAM" id="MobiDB-lite"/>
    </source>
</evidence>
<dbReference type="EMBL" id="QRBI01000125">
    <property type="protein sequence ID" value="RMC04522.1"/>
    <property type="molecule type" value="Genomic_DNA"/>
</dbReference>
<sequence length="179" mass="20140">MPAISNMDPPLTKTKFIRYGGSTSALAYCRRKSNYHADLISAREEQAERNSLTDTKVTREGGRGGVPGTRADVPLQPLVQPMEAHRNAEIHLQSMKETHWRRRCPKKGCDPMGSLCWNRVLAGTCRPCREKSPCWNRFPVVEEGERAALVGIQPVSTHHNHRVIEYKKASIPSSFFSGR</sequence>
<evidence type="ECO:0000313" key="2">
    <source>
        <dbReference type="EMBL" id="RMC04522.1"/>
    </source>
</evidence>
<proteinExistence type="predicted"/>
<name>A0A3M0JU50_HIRRU</name>
<dbReference type="OrthoDB" id="9400878at2759"/>
<dbReference type="AlphaFoldDB" id="A0A3M0JU50"/>
<accession>A0A3M0JU50</accession>
<comment type="caution">
    <text evidence="2">The sequence shown here is derived from an EMBL/GenBank/DDBJ whole genome shotgun (WGS) entry which is preliminary data.</text>
</comment>
<reference evidence="2 3" key="1">
    <citation type="submission" date="2018-07" db="EMBL/GenBank/DDBJ databases">
        <title>A high quality draft genome assembly of the barn swallow (H. rustica rustica).</title>
        <authorList>
            <person name="Formenti G."/>
            <person name="Chiara M."/>
            <person name="Poveda L."/>
            <person name="Francoijs K.-J."/>
            <person name="Bonisoli-Alquati A."/>
            <person name="Canova L."/>
            <person name="Gianfranceschi L."/>
            <person name="Horner D.S."/>
            <person name="Saino N."/>
        </authorList>
    </citation>
    <scope>NUCLEOTIDE SEQUENCE [LARGE SCALE GENOMIC DNA]</scope>
    <source>
        <strain evidence="2">Chelidonia</strain>
        <tissue evidence="2">Blood</tissue>
    </source>
</reference>
<protein>
    <submittedName>
        <fullName evidence="2">Uncharacterized protein</fullName>
    </submittedName>
</protein>
<gene>
    <name evidence="2" type="ORF">DUI87_18968</name>
</gene>
<feature type="region of interest" description="Disordered" evidence="1">
    <location>
        <begin position="45"/>
        <end position="72"/>
    </location>
</feature>
<dbReference type="Proteomes" id="UP000269221">
    <property type="component" value="Unassembled WGS sequence"/>
</dbReference>
<evidence type="ECO:0000313" key="3">
    <source>
        <dbReference type="Proteomes" id="UP000269221"/>
    </source>
</evidence>
<organism evidence="2 3">
    <name type="scientific">Hirundo rustica rustica</name>
    <dbReference type="NCBI Taxonomy" id="333673"/>
    <lineage>
        <taxon>Eukaryota</taxon>
        <taxon>Metazoa</taxon>
        <taxon>Chordata</taxon>
        <taxon>Craniata</taxon>
        <taxon>Vertebrata</taxon>
        <taxon>Euteleostomi</taxon>
        <taxon>Archelosauria</taxon>
        <taxon>Archosauria</taxon>
        <taxon>Dinosauria</taxon>
        <taxon>Saurischia</taxon>
        <taxon>Theropoda</taxon>
        <taxon>Coelurosauria</taxon>
        <taxon>Aves</taxon>
        <taxon>Neognathae</taxon>
        <taxon>Neoaves</taxon>
        <taxon>Telluraves</taxon>
        <taxon>Australaves</taxon>
        <taxon>Passeriformes</taxon>
        <taxon>Sylvioidea</taxon>
        <taxon>Hirundinidae</taxon>
        <taxon>Hirundo</taxon>
    </lineage>
</organism>
<keyword evidence="3" id="KW-1185">Reference proteome</keyword>